<feature type="transmembrane region" description="Helical" evidence="1">
    <location>
        <begin position="50"/>
        <end position="76"/>
    </location>
</feature>
<comment type="caution">
    <text evidence="2">The sequence shown here is derived from an EMBL/GenBank/DDBJ whole genome shotgun (WGS) entry which is preliminary data.</text>
</comment>
<reference evidence="2 3" key="1">
    <citation type="submission" date="2020-10" db="EMBL/GenBank/DDBJ databases">
        <title>Aquamicrobium zhengzhouensis sp. nov., a exopolysaccharide producing bacterium isolated from farmland soil.</title>
        <authorList>
            <person name="Wang X."/>
        </authorList>
    </citation>
    <scope>NUCLEOTIDE SEQUENCE [LARGE SCALE GENOMIC DNA]</scope>
    <source>
        <strain evidence="3">cd-1</strain>
    </source>
</reference>
<evidence type="ECO:0000313" key="2">
    <source>
        <dbReference type="EMBL" id="MBI1619366.1"/>
    </source>
</evidence>
<proteinExistence type="predicted"/>
<evidence type="ECO:0000313" key="3">
    <source>
        <dbReference type="Proteomes" id="UP000601789"/>
    </source>
</evidence>
<keyword evidence="1" id="KW-0472">Membrane</keyword>
<dbReference type="EMBL" id="JADGMQ010000001">
    <property type="protein sequence ID" value="MBI1619366.1"/>
    <property type="molecule type" value="Genomic_DNA"/>
</dbReference>
<gene>
    <name evidence="2" type="ORF">IOD40_01635</name>
</gene>
<keyword evidence="1" id="KW-0812">Transmembrane</keyword>
<keyword evidence="1" id="KW-1133">Transmembrane helix</keyword>
<feature type="transmembrane region" description="Helical" evidence="1">
    <location>
        <begin position="25"/>
        <end position="44"/>
    </location>
</feature>
<dbReference type="RefSeq" id="WP_198473616.1">
    <property type="nucleotide sequence ID" value="NZ_JADGMQ010000001.1"/>
</dbReference>
<keyword evidence="3" id="KW-1185">Reference proteome</keyword>
<sequence length="427" mass="47002">MTSDSQTNFSGDDLAKQRALRKTKAVATASLVGCVIVFLTARTFQETYPLLSFVAAFAEAAAIGGLADWYAVVALFRRPLGLPVPHTAIIPSNKDRIADNLGRFIERNFLSAGAVNAKLSEVDFGMMVADWLAAPHRSSSLSNFAVRVAPQALTALENNDHLRELVSSRLNAQLEKVQVAPLAADLLQAVTADRHHQKLFDELLRVFGGMLNDEAALASVRDKIRTELPSLANMFKADAYLLKKIVASGGALISEVQSDLEHPMRREFDRFVERFIADLRVSPDYADRAEKLKRSLLSRPELAELSVHAWKAVRSFVETDITSPNSMLKGQLTAMLVEIGKRLAEDPKLRAEMNHGFVTSLGAFVESQKSGVATFISEQVRGWDMGQLTRLIELNIGRDLQFIRFNGMIIGGLAGLSLHMAERIIFG</sequence>
<dbReference type="PANTHER" id="PTHR38442">
    <property type="entry name" value="INNER MEMBRANE PROTEIN-RELATED"/>
    <property type="match status" value="1"/>
</dbReference>
<dbReference type="Pfam" id="PF04286">
    <property type="entry name" value="DUF445"/>
    <property type="match status" value="1"/>
</dbReference>
<protein>
    <submittedName>
        <fullName evidence="2">DUF445 family protein</fullName>
    </submittedName>
</protein>
<dbReference type="PANTHER" id="PTHR38442:SF1">
    <property type="entry name" value="INNER MEMBRANE PROTEIN"/>
    <property type="match status" value="1"/>
</dbReference>
<accession>A0ABS0S812</accession>
<dbReference type="Proteomes" id="UP000601789">
    <property type="component" value="Unassembled WGS sequence"/>
</dbReference>
<organism evidence="2 3">
    <name type="scientific">Aquamicrobium zhengzhouense</name>
    <dbReference type="NCBI Taxonomy" id="2781738"/>
    <lineage>
        <taxon>Bacteria</taxon>
        <taxon>Pseudomonadati</taxon>
        <taxon>Pseudomonadota</taxon>
        <taxon>Alphaproteobacteria</taxon>
        <taxon>Hyphomicrobiales</taxon>
        <taxon>Phyllobacteriaceae</taxon>
        <taxon>Aquamicrobium</taxon>
    </lineage>
</organism>
<evidence type="ECO:0000256" key="1">
    <source>
        <dbReference type="SAM" id="Phobius"/>
    </source>
</evidence>
<dbReference type="InterPro" id="IPR007383">
    <property type="entry name" value="DUF445"/>
</dbReference>
<name>A0ABS0S812_9HYPH</name>